<dbReference type="Pfam" id="PF10551">
    <property type="entry name" value="MULE"/>
    <property type="match status" value="1"/>
</dbReference>
<feature type="domain" description="MULE transposase" evidence="2">
    <location>
        <begin position="175"/>
        <end position="265"/>
    </location>
</feature>
<dbReference type="InterPro" id="IPR018289">
    <property type="entry name" value="MULE_transposase_dom"/>
</dbReference>
<comment type="caution">
    <text evidence="3">The sequence shown here is derived from an EMBL/GenBank/DDBJ whole genome shotgun (WGS) entry which is preliminary data.</text>
</comment>
<evidence type="ECO:0000259" key="2">
    <source>
        <dbReference type="Pfam" id="PF10551"/>
    </source>
</evidence>
<dbReference type="PANTHER" id="PTHR47718:SF18">
    <property type="entry name" value="PROTEIN FAR1-RELATED SEQUENCE 5-LIKE"/>
    <property type="match status" value="1"/>
</dbReference>
<accession>A0AAD4IZ72</accession>
<evidence type="ECO:0008006" key="5">
    <source>
        <dbReference type="Google" id="ProtNLM"/>
    </source>
</evidence>
<dbReference type="InterPro" id="IPR004330">
    <property type="entry name" value="FAR1_DNA_bnd_dom"/>
</dbReference>
<dbReference type="EMBL" id="SDAM02000476">
    <property type="protein sequence ID" value="KAH6824189.1"/>
    <property type="molecule type" value="Genomic_DNA"/>
</dbReference>
<dbReference type="Pfam" id="PF03101">
    <property type="entry name" value="FAR1"/>
    <property type="match status" value="1"/>
</dbReference>
<protein>
    <recommendedName>
        <fullName evidence="5">Protein FAR1-RELATED SEQUENCE</fullName>
    </recommendedName>
</protein>
<evidence type="ECO:0000259" key="1">
    <source>
        <dbReference type="Pfam" id="PF03101"/>
    </source>
</evidence>
<dbReference type="AlphaFoldDB" id="A0AAD4IZ72"/>
<gene>
    <name evidence="3" type="ORF">C2S53_011700</name>
</gene>
<dbReference type="PANTHER" id="PTHR47718">
    <property type="entry name" value="OS01G0519700 PROTEIN"/>
    <property type="match status" value="1"/>
</dbReference>
<proteinExistence type="predicted"/>
<evidence type="ECO:0000313" key="4">
    <source>
        <dbReference type="Proteomes" id="UP001190926"/>
    </source>
</evidence>
<sequence>MKPVVGMIFKNISDGIEFYRAYAAHCGFDIRLGSRKKSNDSTVTWRYLVCNREGAKNASMSPDGDIDYVSKKRQRVSRRVRCMAHLVLKFSGERGYVVYSFEDRYSHVANIGPTTGFKLYNQAVGGYSNIGCTINDVKNFTRDLRAYIIGADVQMLLDNLYPICRRNFAAFGDSVSFDATYNTNRYKLVFTPFTGKDNHGKLVTFGAALLSSEDTEAYSWVLESFKICMDQSPSMLITDQDPALKKVVKRAFPDTRHQLCMWHIMLKVTDKVPAHLKKDKSFKDRINKIVWNDFLEPVEFEKKWKEVMVEFGLTEVSWFKSMYDARFDWISAYFRNHPLSGLCRTVSISESANSFYGTFVSPTYNLVEFFMKYDSALDAQRHAFDEMNSIDESSIPLLKTPILFEKHAANVYTTKIFGEVQKEIYSACFKCRVMSIVENMSRLVYKVDDGYNGLCEICSGRTVVLSHILIIKRFKVRFKRFDVGNGVLGYLVNSCAAVDENKILINTCISEFYACLGVVDGDKEKMSMLLRRVRELNFFFKEDSVEEQTQSVKEKLFSDFYGSAPLPKWMCCLQIL</sequence>
<keyword evidence="4" id="KW-1185">Reference proteome</keyword>
<name>A0AAD4IZ72_PERFH</name>
<organism evidence="3 4">
    <name type="scientific">Perilla frutescens var. hirtella</name>
    <name type="common">Perilla citriodora</name>
    <name type="synonym">Perilla setoyensis</name>
    <dbReference type="NCBI Taxonomy" id="608512"/>
    <lineage>
        <taxon>Eukaryota</taxon>
        <taxon>Viridiplantae</taxon>
        <taxon>Streptophyta</taxon>
        <taxon>Embryophyta</taxon>
        <taxon>Tracheophyta</taxon>
        <taxon>Spermatophyta</taxon>
        <taxon>Magnoliopsida</taxon>
        <taxon>eudicotyledons</taxon>
        <taxon>Gunneridae</taxon>
        <taxon>Pentapetalae</taxon>
        <taxon>asterids</taxon>
        <taxon>lamiids</taxon>
        <taxon>Lamiales</taxon>
        <taxon>Lamiaceae</taxon>
        <taxon>Nepetoideae</taxon>
        <taxon>Elsholtzieae</taxon>
        <taxon>Perilla</taxon>
    </lineage>
</organism>
<reference evidence="3 4" key="1">
    <citation type="journal article" date="2021" name="Nat. Commun.">
        <title>Incipient diploidization of the medicinal plant Perilla within 10,000 years.</title>
        <authorList>
            <person name="Zhang Y."/>
            <person name="Shen Q."/>
            <person name="Leng L."/>
            <person name="Zhang D."/>
            <person name="Chen S."/>
            <person name="Shi Y."/>
            <person name="Ning Z."/>
            <person name="Chen S."/>
        </authorList>
    </citation>
    <scope>NUCLEOTIDE SEQUENCE [LARGE SCALE GENOMIC DNA]</scope>
    <source>
        <strain evidence="4">cv. PC099</strain>
    </source>
</reference>
<dbReference type="Proteomes" id="UP001190926">
    <property type="component" value="Unassembled WGS sequence"/>
</dbReference>
<feature type="domain" description="FAR1" evidence="1">
    <location>
        <begin position="17"/>
        <end position="107"/>
    </location>
</feature>
<evidence type="ECO:0000313" key="3">
    <source>
        <dbReference type="EMBL" id="KAH6824189.1"/>
    </source>
</evidence>